<dbReference type="Proteomes" id="UP000664209">
    <property type="component" value="Unassembled WGS sequence"/>
</dbReference>
<protein>
    <submittedName>
        <fullName evidence="8">AEC family transporter</fullName>
    </submittedName>
</protein>
<feature type="transmembrane region" description="Helical" evidence="7">
    <location>
        <begin position="24"/>
        <end position="45"/>
    </location>
</feature>
<dbReference type="Pfam" id="PF03547">
    <property type="entry name" value="Mem_trans"/>
    <property type="match status" value="1"/>
</dbReference>
<dbReference type="AlphaFoldDB" id="A0A939LQD6"/>
<reference evidence="8" key="1">
    <citation type="submission" date="2021-03" db="EMBL/GenBank/DDBJ databases">
        <title>Actinotalea soli sp. nov., isolated from soil.</title>
        <authorList>
            <person name="Ping W."/>
            <person name="Zhang J."/>
        </authorList>
    </citation>
    <scope>NUCLEOTIDE SEQUENCE</scope>
    <source>
        <strain evidence="8">BY-33</strain>
    </source>
</reference>
<proteinExistence type="predicted"/>
<feature type="transmembrane region" description="Helical" evidence="7">
    <location>
        <begin position="291"/>
        <end position="310"/>
    </location>
</feature>
<feature type="transmembrane region" description="Helical" evidence="7">
    <location>
        <begin position="167"/>
        <end position="186"/>
    </location>
</feature>
<feature type="transmembrane region" description="Helical" evidence="7">
    <location>
        <begin position="51"/>
        <end position="73"/>
    </location>
</feature>
<gene>
    <name evidence="8" type="ORF">J4G33_11830</name>
</gene>
<feature type="transmembrane region" description="Helical" evidence="7">
    <location>
        <begin position="113"/>
        <end position="133"/>
    </location>
</feature>
<dbReference type="PANTHER" id="PTHR36838">
    <property type="entry name" value="AUXIN EFFLUX CARRIER FAMILY PROTEIN"/>
    <property type="match status" value="1"/>
</dbReference>
<evidence type="ECO:0000256" key="5">
    <source>
        <dbReference type="ARBA" id="ARBA00022989"/>
    </source>
</evidence>
<evidence type="ECO:0000256" key="3">
    <source>
        <dbReference type="ARBA" id="ARBA00022475"/>
    </source>
</evidence>
<evidence type="ECO:0000256" key="7">
    <source>
        <dbReference type="SAM" id="Phobius"/>
    </source>
</evidence>
<keyword evidence="3" id="KW-1003">Cell membrane</keyword>
<keyword evidence="4 7" id="KW-0812">Transmembrane</keyword>
<evidence type="ECO:0000256" key="6">
    <source>
        <dbReference type="ARBA" id="ARBA00023136"/>
    </source>
</evidence>
<dbReference type="GO" id="GO:0016020">
    <property type="term" value="C:membrane"/>
    <property type="evidence" value="ECO:0007669"/>
    <property type="project" value="UniProtKB-SubCell"/>
</dbReference>
<organism evidence="8 9">
    <name type="scientific">Actinotalea soli</name>
    <dbReference type="NCBI Taxonomy" id="2819234"/>
    <lineage>
        <taxon>Bacteria</taxon>
        <taxon>Bacillati</taxon>
        <taxon>Actinomycetota</taxon>
        <taxon>Actinomycetes</taxon>
        <taxon>Micrococcales</taxon>
        <taxon>Cellulomonadaceae</taxon>
        <taxon>Actinotalea</taxon>
    </lineage>
</organism>
<keyword evidence="5 7" id="KW-1133">Transmembrane helix</keyword>
<feature type="transmembrane region" description="Helical" evidence="7">
    <location>
        <begin position="198"/>
        <end position="218"/>
    </location>
</feature>
<comment type="subcellular location">
    <subcellularLocation>
        <location evidence="1">Membrane</location>
        <topology evidence="1">Multi-pass membrane protein</topology>
    </subcellularLocation>
</comment>
<evidence type="ECO:0000256" key="2">
    <source>
        <dbReference type="ARBA" id="ARBA00022448"/>
    </source>
</evidence>
<evidence type="ECO:0000256" key="1">
    <source>
        <dbReference type="ARBA" id="ARBA00004141"/>
    </source>
</evidence>
<dbReference type="EMBL" id="JAGEMK010000006">
    <property type="protein sequence ID" value="MBO1752491.1"/>
    <property type="molecule type" value="Genomic_DNA"/>
</dbReference>
<feature type="transmembrane region" description="Helical" evidence="7">
    <location>
        <begin position="85"/>
        <end position="107"/>
    </location>
</feature>
<evidence type="ECO:0000313" key="9">
    <source>
        <dbReference type="Proteomes" id="UP000664209"/>
    </source>
</evidence>
<dbReference type="RefSeq" id="WP_208056177.1">
    <property type="nucleotide sequence ID" value="NZ_JAGEMK010000006.1"/>
</dbReference>
<feature type="transmembrane region" description="Helical" evidence="7">
    <location>
        <begin position="258"/>
        <end position="279"/>
    </location>
</feature>
<feature type="transmembrane region" description="Helical" evidence="7">
    <location>
        <begin position="230"/>
        <end position="252"/>
    </location>
</feature>
<keyword evidence="9" id="KW-1185">Reference proteome</keyword>
<dbReference type="GO" id="GO:0055085">
    <property type="term" value="P:transmembrane transport"/>
    <property type="evidence" value="ECO:0007669"/>
    <property type="project" value="InterPro"/>
</dbReference>
<dbReference type="InterPro" id="IPR004776">
    <property type="entry name" value="Mem_transp_PIN-like"/>
</dbReference>
<dbReference type="PANTHER" id="PTHR36838:SF1">
    <property type="entry name" value="SLR1864 PROTEIN"/>
    <property type="match status" value="1"/>
</dbReference>
<sequence>MAAIAVVGWLIGRARLLGAGAEQVLARTVFAIAAPSLLMVTIAHADLGLLLSRLAVVTAISTSVVVLIAALVVRFGFRRSAGETTVVTLAASYVNAGNLGIPIAVYLLGDAVAVVPTLLFQLLVLAPVAFAVLDARPGGTDTRTPADDGTAPVPALTRARGVAARTLRNPIIIGALTGVLLTLLPWDLPEVVYEPFRLIGAAAAPLALLTFGMSLAVPRKEAASAPARELALVIALRSVLHPALAAGLGLLLGLEGTALLAVVTMAALPTAQNVLVYALQYGRGQAVARDAGLWTTLLAMPVMLVIAAVLG</sequence>
<accession>A0A939LQD6</accession>
<comment type="caution">
    <text evidence="8">The sequence shown here is derived from an EMBL/GenBank/DDBJ whole genome shotgun (WGS) entry which is preliminary data.</text>
</comment>
<name>A0A939LQD6_9CELL</name>
<evidence type="ECO:0000256" key="4">
    <source>
        <dbReference type="ARBA" id="ARBA00022692"/>
    </source>
</evidence>
<evidence type="ECO:0000313" key="8">
    <source>
        <dbReference type="EMBL" id="MBO1752491.1"/>
    </source>
</evidence>
<keyword evidence="2" id="KW-0813">Transport</keyword>
<keyword evidence="6 7" id="KW-0472">Membrane</keyword>